<dbReference type="EC" id="3.2.1.8" evidence="9"/>
<dbReference type="AlphaFoldDB" id="A0A7Y3RK06"/>
<dbReference type="InterPro" id="IPR044846">
    <property type="entry name" value="GH10"/>
</dbReference>
<dbReference type="PANTHER" id="PTHR31490">
    <property type="entry name" value="GLYCOSYL HYDROLASE"/>
    <property type="match status" value="1"/>
</dbReference>
<dbReference type="PROSITE" id="PS51318">
    <property type="entry name" value="TAT"/>
    <property type="match status" value="1"/>
</dbReference>
<keyword evidence="6 9" id="KW-0119">Carbohydrate metabolism</keyword>
<keyword evidence="8 9" id="KW-0624">Polysaccharide degradation</keyword>
<dbReference type="InterPro" id="IPR006311">
    <property type="entry name" value="TAT_signal"/>
</dbReference>
<dbReference type="PRINTS" id="PR00134">
    <property type="entry name" value="GLHYDRLASE10"/>
</dbReference>
<evidence type="ECO:0000256" key="10">
    <source>
        <dbReference type="SAM" id="SignalP"/>
    </source>
</evidence>
<dbReference type="InterPro" id="IPR017853">
    <property type="entry name" value="GH"/>
</dbReference>
<keyword evidence="7 9" id="KW-0326">Glycosidase</keyword>
<dbReference type="RefSeq" id="WP_173196985.1">
    <property type="nucleotide sequence ID" value="NZ_JABFCX010000002.1"/>
</dbReference>
<organism evidence="12 13">
    <name type="scientific">Parvularcula mediterranea</name>
    <dbReference type="NCBI Taxonomy" id="2732508"/>
    <lineage>
        <taxon>Bacteria</taxon>
        <taxon>Pseudomonadati</taxon>
        <taxon>Pseudomonadota</taxon>
        <taxon>Alphaproteobacteria</taxon>
        <taxon>Parvularculales</taxon>
        <taxon>Parvularculaceae</taxon>
        <taxon>Parvularcula</taxon>
    </lineage>
</organism>
<evidence type="ECO:0000313" key="12">
    <source>
        <dbReference type="EMBL" id="NNU15484.1"/>
    </source>
</evidence>
<dbReference type="GO" id="GO:0045493">
    <property type="term" value="P:xylan catabolic process"/>
    <property type="evidence" value="ECO:0007669"/>
    <property type="project" value="UniProtKB-KW"/>
</dbReference>
<evidence type="ECO:0000259" key="11">
    <source>
        <dbReference type="PROSITE" id="PS51760"/>
    </source>
</evidence>
<evidence type="ECO:0000313" key="13">
    <source>
        <dbReference type="Proteomes" id="UP000536835"/>
    </source>
</evidence>
<keyword evidence="5 9" id="KW-0378">Hydrolase</keyword>
<keyword evidence="4 10" id="KW-0732">Signal</keyword>
<feature type="domain" description="GH10" evidence="11">
    <location>
        <begin position="28"/>
        <end position="363"/>
    </location>
</feature>
<evidence type="ECO:0000256" key="2">
    <source>
        <dbReference type="ARBA" id="ARBA00007495"/>
    </source>
</evidence>
<keyword evidence="13" id="KW-1185">Reference proteome</keyword>
<evidence type="ECO:0000256" key="3">
    <source>
        <dbReference type="ARBA" id="ARBA00022651"/>
    </source>
</evidence>
<evidence type="ECO:0000256" key="4">
    <source>
        <dbReference type="ARBA" id="ARBA00022729"/>
    </source>
</evidence>
<feature type="signal peptide" evidence="10">
    <location>
        <begin position="1"/>
        <end position="29"/>
    </location>
</feature>
<dbReference type="SMART" id="SM00633">
    <property type="entry name" value="Glyco_10"/>
    <property type="match status" value="1"/>
</dbReference>
<accession>A0A7Y3RK06</accession>
<dbReference type="PANTHER" id="PTHR31490:SF88">
    <property type="entry name" value="BETA-XYLANASE"/>
    <property type="match status" value="1"/>
</dbReference>
<evidence type="ECO:0000256" key="6">
    <source>
        <dbReference type="ARBA" id="ARBA00023277"/>
    </source>
</evidence>
<keyword evidence="3" id="KW-0858">Xylan degradation</keyword>
<protein>
    <recommendedName>
        <fullName evidence="9">Beta-xylanase</fullName>
        <ecNumber evidence="9">3.2.1.8</ecNumber>
    </recommendedName>
</protein>
<dbReference type="PROSITE" id="PS51760">
    <property type="entry name" value="GH10_2"/>
    <property type="match status" value="1"/>
</dbReference>
<evidence type="ECO:0000256" key="8">
    <source>
        <dbReference type="ARBA" id="ARBA00023326"/>
    </source>
</evidence>
<evidence type="ECO:0000256" key="5">
    <source>
        <dbReference type="ARBA" id="ARBA00022801"/>
    </source>
</evidence>
<dbReference type="PROSITE" id="PS51257">
    <property type="entry name" value="PROKAR_LIPOPROTEIN"/>
    <property type="match status" value="1"/>
</dbReference>
<dbReference type="EMBL" id="JABFCX010000002">
    <property type="protein sequence ID" value="NNU15484.1"/>
    <property type="molecule type" value="Genomic_DNA"/>
</dbReference>
<dbReference type="GO" id="GO:0031176">
    <property type="term" value="F:endo-1,4-beta-xylanase activity"/>
    <property type="evidence" value="ECO:0007669"/>
    <property type="project" value="UniProtKB-EC"/>
</dbReference>
<evidence type="ECO:0000256" key="1">
    <source>
        <dbReference type="ARBA" id="ARBA00000681"/>
    </source>
</evidence>
<dbReference type="Gene3D" id="3.20.20.80">
    <property type="entry name" value="Glycosidases"/>
    <property type="match status" value="1"/>
</dbReference>
<dbReference type="Proteomes" id="UP000536835">
    <property type="component" value="Unassembled WGS sequence"/>
</dbReference>
<proteinExistence type="inferred from homology"/>
<dbReference type="InterPro" id="IPR001000">
    <property type="entry name" value="GH10_dom"/>
</dbReference>
<name>A0A7Y3RK06_9PROT</name>
<comment type="similarity">
    <text evidence="2 9">Belongs to the glycosyl hydrolase 10 (cellulase F) family.</text>
</comment>
<sequence length="370" mass="41446">MTFTPSRRETLLGAASLLAAAGCSQSAPAPSPSLASLAAEKGLKFGTAMNSRQLSDPRYIDLVLKECAVIVAENEHKMYTIQPSPDAMDFSRGDALAAFARENGLGMRGHTVVWHHPRWLPDWINNSVFGSAAEAEAELTRYINAVASRDQDVIYSWDVINEAVDDQTGELRETSYSRAMGGGAEVIDFCFRQTKEAAPNATLAYNDYMSWEPGTQNHRRGVLRLLEELKKRGTPIDALGIQSHSNYGMPDEFTAERKREWKAFVDEVVGMGLDIYLTEFDVNDTRLDPDPALRDRLIATYTEEYLGMMLDYPQTKDILLWGMVDKDSWLQTFLPRDDGVEKRPVPWDSDYQPKPMREAIARALKAAPAR</sequence>
<comment type="catalytic activity">
    <reaction evidence="1 9">
        <text>Endohydrolysis of (1-&gt;4)-beta-D-xylosidic linkages in xylans.</text>
        <dbReference type="EC" id="3.2.1.8"/>
    </reaction>
</comment>
<gene>
    <name evidence="12" type="ORF">HK107_04005</name>
</gene>
<evidence type="ECO:0000256" key="7">
    <source>
        <dbReference type="ARBA" id="ARBA00023295"/>
    </source>
</evidence>
<reference evidence="12 13" key="1">
    <citation type="submission" date="2020-05" db="EMBL/GenBank/DDBJ databases">
        <title>Parvularcula mediterraneae sp. nov., isolated from polypropylene straw from shallow seawater of the seashore of Laganas in Zakynthos island, Greece.</title>
        <authorList>
            <person name="Szabo I."/>
            <person name="Al-Omari J."/>
            <person name="Rado J."/>
            <person name="Szerdahelyi G.S."/>
        </authorList>
    </citation>
    <scope>NUCLEOTIDE SEQUENCE [LARGE SCALE GENOMIC DNA]</scope>
    <source>
        <strain evidence="12 13">ZS-1/3</strain>
    </source>
</reference>
<dbReference type="SUPFAM" id="SSF51445">
    <property type="entry name" value="(Trans)glycosidases"/>
    <property type="match status" value="1"/>
</dbReference>
<dbReference type="Pfam" id="PF00331">
    <property type="entry name" value="Glyco_hydro_10"/>
    <property type="match status" value="1"/>
</dbReference>
<comment type="caution">
    <text evidence="12">The sequence shown here is derived from an EMBL/GenBank/DDBJ whole genome shotgun (WGS) entry which is preliminary data.</text>
</comment>
<feature type="chain" id="PRO_5031308800" description="Beta-xylanase" evidence="10">
    <location>
        <begin position="30"/>
        <end position="370"/>
    </location>
</feature>
<evidence type="ECO:0000256" key="9">
    <source>
        <dbReference type="RuleBase" id="RU361174"/>
    </source>
</evidence>